<sequence length="165" mass="18474">MFSRVSGAETVLDTDRQPVRDINGNILKTNSFFSIKAGKYELYTVKLKNINEGSKCHFVPFNSLPTGNRYKIVCAGNKSEYGINCGGGESKSSCETAVIQSSSSFNIQRDNGGYYLVTIRWEGLGSSVVPVTKYVGFDDIRYGQSLMYSDSMRDIKHRTIYFKKI</sequence>
<reference evidence="1 2" key="1">
    <citation type="journal article" date="2018" name="MBio">
        <title>Comparative Genomics Reveals the Core Gene Toolbox for the Fungus-Insect Symbiosis.</title>
        <authorList>
            <person name="Wang Y."/>
            <person name="Stata M."/>
            <person name="Wang W."/>
            <person name="Stajich J.E."/>
            <person name="White M.M."/>
            <person name="Moncalvo J.M."/>
        </authorList>
    </citation>
    <scope>NUCLEOTIDE SEQUENCE [LARGE SCALE GENOMIC DNA]</scope>
    <source>
        <strain evidence="1 2">AUS-126-30</strain>
    </source>
</reference>
<name>A0A2U1J868_SMIAN</name>
<dbReference type="AlphaFoldDB" id="A0A2U1J868"/>
<organism evidence="1 2">
    <name type="scientific">Smittium angustum</name>
    <dbReference type="NCBI Taxonomy" id="133377"/>
    <lineage>
        <taxon>Eukaryota</taxon>
        <taxon>Fungi</taxon>
        <taxon>Fungi incertae sedis</taxon>
        <taxon>Zoopagomycota</taxon>
        <taxon>Kickxellomycotina</taxon>
        <taxon>Harpellomycetes</taxon>
        <taxon>Harpellales</taxon>
        <taxon>Legeriomycetaceae</taxon>
        <taxon>Smittium</taxon>
    </lineage>
</organism>
<protein>
    <submittedName>
        <fullName evidence="1">Uncharacterized protein</fullName>
    </submittedName>
</protein>
<dbReference type="Proteomes" id="UP000245591">
    <property type="component" value="Unassembled WGS sequence"/>
</dbReference>
<evidence type="ECO:0000313" key="2">
    <source>
        <dbReference type="Proteomes" id="UP000245591"/>
    </source>
</evidence>
<gene>
    <name evidence="1" type="ORF">BB558_002649</name>
</gene>
<dbReference type="EMBL" id="MBFU01000199">
    <property type="protein sequence ID" value="PWA01271.1"/>
    <property type="molecule type" value="Genomic_DNA"/>
</dbReference>
<proteinExistence type="predicted"/>
<evidence type="ECO:0000313" key="1">
    <source>
        <dbReference type="EMBL" id="PWA01271.1"/>
    </source>
</evidence>
<comment type="caution">
    <text evidence="1">The sequence shown here is derived from an EMBL/GenBank/DDBJ whole genome shotgun (WGS) entry which is preliminary data.</text>
</comment>
<accession>A0A2U1J868</accession>
<keyword evidence="2" id="KW-1185">Reference proteome</keyword>